<evidence type="ECO:0000313" key="2">
    <source>
        <dbReference type="Proteomes" id="UP000245626"/>
    </source>
</evidence>
<dbReference type="EMBL" id="KZ819776">
    <property type="protein sequence ID" value="PWN52461.1"/>
    <property type="molecule type" value="Genomic_DNA"/>
</dbReference>
<dbReference type="Proteomes" id="UP000245626">
    <property type="component" value="Unassembled WGS sequence"/>
</dbReference>
<reference evidence="1 2" key="1">
    <citation type="journal article" date="2018" name="Mol. Biol. Evol.">
        <title>Broad Genomic Sampling Reveals a Smut Pathogenic Ancestry of the Fungal Clade Ustilaginomycotina.</title>
        <authorList>
            <person name="Kijpornyongpan T."/>
            <person name="Mondo S.J."/>
            <person name="Barry K."/>
            <person name="Sandor L."/>
            <person name="Lee J."/>
            <person name="Lipzen A."/>
            <person name="Pangilinan J."/>
            <person name="LaButti K."/>
            <person name="Hainaut M."/>
            <person name="Henrissat B."/>
            <person name="Grigoriev I.V."/>
            <person name="Spatafora J.W."/>
            <person name="Aime M.C."/>
        </authorList>
    </citation>
    <scope>NUCLEOTIDE SEQUENCE [LARGE SCALE GENOMIC DNA]</scope>
    <source>
        <strain evidence="1 2">SA 807</strain>
    </source>
</reference>
<sequence length="440" mass="47190">MALGRFWNKNLGLVLAAIACFLVSQARSQNLRTADSHCTTDFCLNAVYDPSKSVTDFTLSTTAGGQPIGWFGIGTGKTMAGSSIMVGWVNMDSSVTLSQRAATGHQPPTIDANGAAFTLDTASSFSNSSGTSMRWSVPTTNAPSNSVQYMWALNPTGPSSSAADSSIQRHTKHGDFILDMTKAYTDSQPSGSASTGGSTGSSTSSSSSDSGGSYSSGGLILNRYNRLVIAHMVFMAVGLLLIAPLAILIARWGRTYFSWFPTHRGLHFVTLVFVTIGFFISIAFVESAGEHFSNTHMRVGLAIFILVILQVIAGQLGHHTKKRSPLRLLHIFVGLVTVGLSVWNCSSGLESWYWGPPEYSRYIIYGWTGLIGLLYLAGLVLLPKQLREEKMRSDEGEGTQSQTDDREKLNGGAFPGKVSTNNTQPSTPPDEGSDGRRESA</sequence>
<evidence type="ECO:0000313" key="1">
    <source>
        <dbReference type="EMBL" id="PWN52461.1"/>
    </source>
</evidence>
<protein>
    <submittedName>
        <fullName evidence="1">CBD9-like protein</fullName>
    </submittedName>
</protein>
<keyword evidence="2" id="KW-1185">Reference proteome</keyword>
<proteinExistence type="predicted"/>
<gene>
    <name evidence="1" type="ORF">IE53DRAFT_409421</name>
</gene>
<organism evidence="1 2">
    <name type="scientific">Violaceomyces palustris</name>
    <dbReference type="NCBI Taxonomy" id="1673888"/>
    <lineage>
        <taxon>Eukaryota</taxon>
        <taxon>Fungi</taxon>
        <taxon>Dikarya</taxon>
        <taxon>Basidiomycota</taxon>
        <taxon>Ustilaginomycotina</taxon>
        <taxon>Ustilaginomycetes</taxon>
        <taxon>Violaceomycetales</taxon>
        <taxon>Violaceomycetaceae</taxon>
        <taxon>Violaceomyces</taxon>
    </lineage>
</organism>
<name>A0ACD0P351_9BASI</name>
<accession>A0ACD0P351</accession>